<keyword evidence="1" id="KW-0472">Membrane</keyword>
<organism evidence="2 3">
    <name type="scientific">Pleurostoma richardsiae</name>
    <dbReference type="NCBI Taxonomy" id="41990"/>
    <lineage>
        <taxon>Eukaryota</taxon>
        <taxon>Fungi</taxon>
        <taxon>Dikarya</taxon>
        <taxon>Ascomycota</taxon>
        <taxon>Pezizomycotina</taxon>
        <taxon>Sordariomycetes</taxon>
        <taxon>Sordariomycetidae</taxon>
        <taxon>Calosphaeriales</taxon>
        <taxon>Pleurostomataceae</taxon>
        <taxon>Pleurostoma</taxon>
    </lineage>
</organism>
<dbReference type="GO" id="GO:0016620">
    <property type="term" value="F:oxidoreductase activity, acting on the aldehyde or oxo group of donors, NAD or NADP as acceptor"/>
    <property type="evidence" value="ECO:0007669"/>
    <property type="project" value="InterPro"/>
</dbReference>
<feature type="transmembrane region" description="Helical" evidence="1">
    <location>
        <begin position="114"/>
        <end position="136"/>
    </location>
</feature>
<reference evidence="2" key="1">
    <citation type="submission" date="2022-07" db="EMBL/GenBank/DDBJ databases">
        <title>Fungi with potential for degradation of polypropylene.</title>
        <authorList>
            <person name="Gostincar C."/>
        </authorList>
    </citation>
    <scope>NUCLEOTIDE SEQUENCE</scope>
    <source>
        <strain evidence="2">EXF-13308</strain>
    </source>
</reference>
<evidence type="ECO:0000256" key="1">
    <source>
        <dbReference type="SAM" id="Phobius"/>
    </source>
</evidence>
<gene>
    <name evidence="2" type="ORF">NKR23_g12063</name>
</gene>
<dbReference type="InterPro" id="IPR016162">
    <property type="entry name" value="Ald_DH_N"/>
</dbReference>
<dbReference type="InterPro" id="IPR016161">
    <property type="entry name" value="Ald_DH/histidinol_DH"/>
</dbReference>
<protein>
    <submittedName>
        <fullName evidence="2">Aldehyde dehydrogenase</fullName>
    </submittedName>
</protein>
<comment type="caution">
    <text evidence="2">The sequence shown here is derived from an EMBL/GenBank/DDBJ whole genome shotgun (WGS) entry which is preliminary data.</text>
</comment>
<dbReference type="PANTHER" id="PTHR43111">
    <property type="entry name" value="ALDEHYDE DEHYDROGENASE B-RELATED"/>
    <property type="match status" value="1"/>
</dbReference>
<dbReference type="PANTHER" id="PTHR43111:SF1">
    <property type="entry name" value="ALDEHYDE DEHYDROGENASE B-RELATED"/>
    <property type="match status" value="1"/>
</dbReference>
<proteinExistence type="predicted"/>
<dbReference type="AlphaFoldDB" id="A0AA38VJ48"/>
<dbReference type="Gene3D" id="3.40.309.10">
    <property type="entry name" value="Aldehyde Dehydrogenase, Chain A, domain 2"/>
    <property type="match status" value="1"/>
</dbReference>
<dbReference type="Proteomes" id="UP001174694">
    <property type="component" value="Unassembled WGS sequence"/>
</dbReference>
<accession>A0AA38VJ48</accession>
<dbReference type="InterPro" id="IPR016163">
    <property type="entry name" value="Ald_DH_C"/>
</dbReference>
<name>A0AA38VJ48_9PEZI</name>
<keyword evidence="1" id="KW-0812">Transmembrane</keyword>
<evidence type="ECO:0000313" key="3">
    <source>
        <dbReference type="Proteomes" id="UP001174694"/>
    </source>
</evidence>
<keyword evidence="3" id="KW-1185">Reference proteome</keyword>
<feature type="transmembrane region" description="Helical" evidence="1">
    <location>
        <begin position="449"/>
        <end position="474"/>
    </location>
</feature>
<evidence type="ECO:0000313" key="2">
    <source>
        <dbReference type="EMBL" id="KAJ9130729.1"/>
    </source>
</evidence>
<dbReference type="SUPFAM" id="SSF53720">
    <property type="entry name" value="ALDH-like"/>
    <property type="match status" value="1"/>
</dbReference>
<keyword evidence="1" id="KW-1133">Transmembrane helix</keyword>
<sequence>MSDSTTIFPKLQDTLADGRLANVFFRRDQLRQLRDTLLKHKDALLDGIIQDSDYAPTEAFVELYLTLSAIKSYHDELKPEEQLDEEYRVAKGRDAPDAREGVGIALITPQKHSFVYSVIVPLAAAIAAGNCVAVVFEQTLLTLPSILSNILRESLGQDIYESTQTRPRNVSPNCIQVIQTGDVALQTPKTLLSSPCSLVVAIVDRTADLEEAAKTLVDARMQFRGRSPYAPDIILVNEFAKTDFLNAAARHSIRYMTEEKGSLAENHEWLNSSDAKLNGSVTTQSGIRTITSGANSSIVDIRDRALLPELGKVTQRSIRVHGVSSLDDAIEIANDLSPETLLAVYSFGDLQTCNYLLQFTPSSAGFANWIPTELLVGPAAPEGHPLTLSTRYPSSLFTAPRPRFAKSTTAFEHLWRITDGGQTAPVAEIDLLEKIEVERRLPVKHVMGYFEGAVLVGLATSMTPVVVGLSALAYRGLQKAVYVLTK</sequence>
<dbReference type="Gene3D" id="3.40.605.10">
    <property type="entry name" value="Aldehyde Dehydrogenase, Chain A, domain 1"/>
    <property type="match status" value="1"/>
</dbReference>
<dbReference type="EMBL" id="JANBVO010000080">
    <property type="protein sequence ID" value="KAJ9130729.1"/>
    <property type="molecule type" value="Genomic_DNA"/>
</dbReference>